<gene>
    <name evidence="2" type="ORF">B296_00012775</name>
    <name evidence="3" type="ORF">BHM03_00021218</name>
</gene>
<sequence length="167" mass="18746">MRTTRDRAVPAIGAVFASDFVSPRRESPRGEKEPGNLLADGVIPNEYGINPKQKLKIGSKLEKVSSSIKHHVKLFYRHGTRVELPEHSESVGFPNKEDPKRFRIEMTFSHGADLSPLQMIRPFAMPAEDFPPAVHQAFSGYFSRSGGVLERLASLWPFHRSSSNSFK</sequence>
<reference evidence="3" key="2">
    <citation type="journal article" date="2018" name="Data Brief">
        <title>Genome sequence data from 17 accessions of Ensete ventricosum, a staple food crop for millions in Ethiopia.</title>
        <authorList>
            <person name="Yemataw Z."/>
            <person name="Muzemil S."/>
            <person name="Ambachew D."/>
            <person name="Tripathi L."/>
            <person name="Tesfaye K."/>
            <person name="Chala A."/>
            <person name="Farbos A."/>
            <person name="O'Neill P."/>
            <person name="Moore K."/>
            <person name="Grant M."/>
            <person name="Studholme D.J."/>
        </authorList>
    </citation>
    <scope>NUCLEOTIDE SEQUENCE [LARGE SCALE GENOMIC DNA]</scope>
    <source>
        <tissue evidence="3">Leaf</tissue>
    </source>
</reference>
<dbReference type="EMBL" id="AMZH03005628">
    <property type="protein sequence ID" value="RRT65928.1"/>
    <property type="molecule type" value="Genomic_DNA"/>
</dbReference>
<dbReference type="Proteomes" id="UP000290560">
    <property type="component" value="Unassembled WGS sequence"/>
</dbReference>
<evidence type="ECO:0000313" key="2">
    <source>
        <dbReference type="EMBL" id="RRT65928.1"/>
    </source>
</evidence>
<accession>A0A444GGR5</accession>
<dbReference type="EMBL" id="KV875846">
    <property type="protein sequence ID" value="RZR73182.1"/>
    <property type="molecule type" value="Genomic_DNA"/>
</dbReference>
<evidence type="ECO:0000313" key="3">
    <source>
        <dbReference type="EMBL" id="RZR73182.1"/>
    </source>
</evidence>
<feature type="region of interest" description="Disordered" evidence="1">
    <location>
        <begin position="20"/>
        <end position="42"/>
    </location>
</feature>
<protein>
    <submittedName>
        <fullName evidence="2">Uncharacterized protein</fullName>
    </submittedName>
</protein>
<evidence type="ECO:0000256" key="1">
    <source>
        <dbReference type="SAM" id="MobiDB-lite"/>
    </source>
</evidence>
<evidence type="ECO:0000313" key="4">
    <source>
        <dbReference type="Proteomes" id="UP000287651"/>
    </source>
</evidence>
<dbReference type="Proteomes" id="UP000287651">
    <property type="component" value="Unassembled WGS sequence"/>
</dbReference>
<feature type="compositionally biased region" description="Basic and acidic residues" evidence="1">
    <location>
        <begin position="22"/>
        <end position="34"/>
    </location>
</feature>
<name>A0A444GGR5_ENSVE</name>
<organism evidence="2 4">
    <name type="scientific">Ensete ventricosum</name>
    <name type="common">Abyssinian banana</name>
    <name type="synonym">Musa ensete</name>
    <dbReference type="NCBI Taxonomy" id="4639"/>
    <lineage>
        <taxon>Eukaryota</taxon>
        <taxon>Viridiplantae</taxon>
        <taxon>Streptophyta</taxon>
        <taxon>Embryophyta</taxon>
        <taxon>Tracheophyta</taxon>
        <taxon>Spermatophyta</taxon>
        <taxon>Magnoliopsida</taxon>
        <taxon>Liliopsida</taxon>
        <taxon>Zingiberales</taxon>
        <taxon>Musaceae</taxon>
        <taxon>Ensete</taxon>
    </lineage>
</organism>
<dbReference type="AlphaFoldDB" id="A0A444GGR5"/>
<proteinExistence type="predicted"/>
<reference evidence="2" key="3">
    <citation type="submission" date="2018-09" db="EMBL/GenBank/DDBJ databases">
        <authorList>
            <person name="Harrison J."/>
            <person name="Moore K.A."/>
            <person name="Paszkiewicz K."/>
            <person name="Jones T."/>
            <person name="Grant M."/>
            <person name="Ambacheew D."/>
            <person name="Muzemil S."/>
            <person name="Studholme D."/>
        </authorList>
    </citation>
    <scope>NUCLEOTIDE SEQUENCE</scope>
</reference>
<reference evidence="2 4" key="1">
    <citation type="journal article" date="2014" name="Agronomy (Basel)">
        <title>A Draft Genome Sequence for Ensete ventricosum, the Drought-Tolerant Tree Against Hunger.</title>
        <authorList>
            <person name="Harrison J."/>
            <person name="Moore K.A."/>
            <person name="Paszkiewicz K."/>
            <person name="Jones T."/>
            <person name="Grant M."/>
            <person name="Ambacheew D."/>
            <person name="Muzemil S."/>
            <person name="Studholme D.J."/>
        </authorList>
    </citation>
    <scope>NUCLEOTIDE SEQUENCE [LARGE SCALE GENOMIC DNA]</scope>
</reference>